<keyword evidence="4 8" id="KW-0547">Nucleotide-binding</keyword>
<comment type="pathway">
    <text evidence="8">Amino-acid biosynthesis; L-threonine biosynthesis; L-threonine from L-aspartate: step 4/5.</text>
</comment>
<dbReference type="InterPro" id="IPR050249">
    <property type="entry name" value="Pseudomonas-type_ThrB"/>
</dbReference>
<dbReference type="Pfam" id="PF01636">
    <property type="entry name" value="APH"/>
    <property type="match status" value="1"/>
</dbReference>
<keyword evidence="5 8" id="KW-0418">Kinase</keyword>
<dbReference type="GO" id="GO:0009088">
    <property type="term" value="P:threonine biosynthetic process"/>
    <property type="evidence" value="ECO:0007669"/>
    <property type="project" value="UniProtKB-UniRule"/>
</dbReference>
<keyword evidence="2 8" id="KW-0808">Transferase</keyword>
<dbReference type="InterPro" id="IPR005280">
    <property type="entry name" value="Homoserine_kinase_II"/>
</dbReference>
<evidence type="ECO:0000256" key="9">
    <source>
        <dbReference type="NCBIfam" id="TIGR00938"/>
    </source>
</evidence>
<reference evidence="11 12" key="1">
    <citation type="submission" date="2017-03" db="EMBL/GenBank/DDBJ databases">
        <authorList>
            <person name="Afonso C.L."/>
            <person name="Miller P.J."/>
            <person name="Scott M.A."/>
            <person name="Spackman E."/>
            <person name="Goraichik I."/>
            <person name="Dimitrov K.M."/>
            <person name="Suarez D.L."/>
            <person name="Swayne D.E."/>
        </authorList>
    </citation>
    <scope>NUCLEOTIDE SEQUENCE [LARGE SCALE GENOMIC DNA]</scope>
    <source>
        <strain evidence="11">SB41UT1</strain>
    </source>
</reference>
<gene>
    <name evidence="8 11" type="primary">thrB</name>
    <name evidence="11" type="ORF">EHSB41UT_02109</name>
</gene>
<dbReference type="AlphaFoldDB" id="A0A1X7AJ60"/>
<dbReference type="NCBIfam" id="NF003558">
    <property type="entry name" value="PRK05231.1"/>
    <property type="match status" value="1"/>
</dbReference>
<comment type="similarity">
    <text evidence="7 8">Belongs to the pseudomonas-type ThrB family.</text>
</comment>
<proteinExistence type="inferred from homology"/>
<dbReference type="InterPro" id="IPR011009">
    <property type="entry name" value="Kinase-like_dom_sf"/>
</dbReference>
<comment type="catalytic activity">
    <reaction evidence="8">
        <text>L-homoserine + ATP = O-phospho-L-homoserine + ADP + H(+)</text>
        <dbReference type="Rhea" id="RHEA:13985"/>
        <dbReference type="ChEBI" id="CHEBI:15378"/>
        <dbReference type="ChEBI" id="CHEBI:30616"/>
        <dbReference type="ChEBI" id="CHEBI:57476"/>
        <dbReference type="ChEBI" id="CHEBI:57590"/>
        <dbReference type="ChEBI" id="CHEBI:456216"/>
        <dbReference type="EC" id="2.7.1.39"/>
    </reaction>
</comment>
<dbReference type="GO" id="GO:0004413">
    <property type="term" value="F:homoserine kinase activity"/>
    <property type="evidence" value="ECO:0007669"/>
    <property type="project" value="UniProtKB-UniRule"/>
</dbReference>
<evidence type="ECO:0000256" key="8">
    <source>
        <dbReference type="HAMAP-Rule" id="MF_00301"/>
    </source>
</evidence>
<dbReference type="SUPFAM" id="SSF56112">
    <property type="entry name" value="Protein kinase-like (PK-like)"/>
    <property type="match status" value="1"/>
</dbReference>
<evidence type="ECO:0000256" key="4">
    <source>
        <dbReference type="ARBA" id="ARBA00022741"/>
    </source>
</evidence>
<organism evidence="11 12">
    <name type="scientific">Parendozoicomonas haliclonae</name>
    <dbReference type="NCBI Taxonomy" id="1960125"/>
    <lineage>
        <taxon>Bacteria</taxon>
        <taxon>Pseudomonadati</taxon>
        <taxon>Pseudomonadota</taxon>
        <taxon>Gammaproteobacteria</taxon>
        <taxon>Oceanospirillales</taxon>
        <taxon>Endozoicomonadaceae</taxon>
        <taxon>Parendozoicomonas</taxon>
    </lineage>
</organism>
<evidence type="ECO:0000256" key="2">
    <source>
        <dbReference type="ARBA" id="ARBA00022679"/>
    </source>
</evidence>
<keyword evidence="12" id="KW-1185">Reference proteome</keyword>
<evidence type="ECO:0000256" key="6">
    <source>
        <dbReference type="ARBA" id="ARBA00022840"/>
    </source>
</evidence>
<dbReference type="NCBIfam" id="TIGR00938">
    <property type="entry name" value="thrB_alt"/>
    <property type="match status" value="1"/>
</dbReference>
<keyword evidence="1 8" id="KW-0028">Amino-acid biosynthesis</keyword>
<dbReference type="Gene3D" id="3.30.200.20">
    <property type="entry name" value="Phosphorylase Kinase, domain 1"/>
    <property type="match status" value="1"/>
</dbReference>
<feature type="domain" description="Aminoglycoside phosphotransferase" evidence="10">
    <location>
        <begin position="27"/>
        <end position="263"/>
    </location>
</feature>
<evidence type="ECO:0000256" key="3">
    <source>
        <dbReference type="ARBA" id="ARBA00022697"/>
    </source>
</evidence>
<evidence type="ECO:0000259" key="10">
    <source>
        <dbReference type="Pfam" id="PF01636"/>
    </source>
</evidence>
<evidence type="ECO:0000256" key="7">
    <source>
        <dbReference type="ARBA" id="ARBA00038240"/>
    </source>
</evidence>
<dbReference type="EMBL" id="FWPT01000004">
    <property type="protein sequence ID" value="SMA46241.1"/>
    <property type="molecule type" value="Genomic_DNA"/>
</dbReference>
<dbReference type="Gene3D" id="3.90.1200.10">
    <property type="match status" value="1"/>
</dbReference>
<dbReference type="CDD" id="cd05153">
    <property type="entry name" value="HomoserineK_II"/>
    <property type="match status" value="1"/>
</dbReference>
<name>A0A1X7AJ60_9GAMM</name>
<sequence>MSVYTQLTEQEFRDFLSLYDEGELVNWQGIEAGIENTNYFVNTRHPAKGDQQFVLTIFEYLPKEKLPFFIRFMELLAKSGLPVPAPVHGRDDLSLKELKGKPCMLQPRLDGNHIEADDLTVEQCRLIGDSLARVHVAGQKASFTQDNFRGMDWIGMQVSRLSTLLPEDERKLQAEQWQAITAEFNDETDLPRGLIHADLFVDNVLFHKGKVSGIIDFFQSCEDWLLYDVAVTVNDWCLKSGSLELAPQRTEALLQAYAAVRPFTDEEHRLWPLIHRLACLRFWISRAITYTYPDHVLDSSDPHDDSVLRHFKDPAKFRDMLRLRTANSSSLVLP</sequence>
<evidence type="ECO:0000256" key="1">
    <source>
        <dbReference type="ARBA" id="ARBA00022605"/>
    </source>
</evidence>
<dbReference type="PANTHER" id="PTHR21064:SF6">
    <property type="entry name" value="AMINOGLYCOSIDE PHOSPHOTRANSFERASE DOMAIN-CONTAINING PROTEIN"/>
    <property type="match status" value="1"/>
</dbReference>
<dbReference type="InterPro" id="IPR002575">
    <property type="entry name" value="Aminoglycoside_PTrfase"/>
</dbReference>
<dbReference type="Proteomes" id="UP000196573">
    <property type="component" value="Unassembled WGS sequence"/>
</dbReference>
<keyword evidence="3 8" id="KW-0791">Threonine biosynthesis</keyword>
<dbReference type="OrthoDB" id="9777460at2"/>
<dbReference type="RefSeq" id="WP_087109580.1">
    <property type="nucleotide sequence ID" value="NZ_CBCSCN010000002.1"/>
</dbReference>
<dbReference type="UniPathway" id="UPA00050">
    <property type="reaction ID" value="UER00064"/>
</dbReference>
<dbReference type="EC" id="2.7.1.39" evidence="8 9"/>
<protein>
    <recommendedName>
        <fullName evidence="8 9">Homoserine kinase</fullName>
        <shortName evidence="8">HK</shortName>
        <shortName evidence="8">HSK</shortName>
        <ecNumber evidence="8 9">2.7.1.39</ecNumber>
    </recommendedName>
</protein>
<evidence type="ECO:0000313" key="12">
    <source>
        <dbReference type="Proteomes" id="UP000196573"/>
    </source>
</evidence>
<keyword evidence="6 8" id="KW-0067">ATP-binding</keyword>
<accession>A0A1X7AJ60</accession>
<dbReference type="PANTHER" id="PTHR21064">
    <property type="entry name" value="AMINOGLYCOSIDE PHOSPHOTRANSFERASE DOMAIN-CONTAINING PROTEIN-RELATED"/>
    <property type="match status" value="1"/>
</dbReference>
<dbReference type="HAMAP" id="MF_00301">
    <property type="entry name" value="Homoser_kinase_2"/>
    <property type="match status" value="1"/>
</dbReference>
<evidence type="ECO:0000256" key="5">
    <source>
        <dbReference type="ARBA" id="ARBA00022777"/>
    </source>
</evidence>
<dbReference type="GO" id="GO:0005524">
    <property type="term" value="F:ATP binding"/>
    <property type="evidence" value="ECO:0007669"/>
    <property type="project" value="UniProtKB-KW"/>
</dbReference>
<evidence type="ECO:0000313" key="11">
    <source>
        <dbReference type="EMBL" id="SMA46241.1"/>
    </source>
</evidence>